<dbReference type="InterPro" id="IPR042217">
    <property type="entry name" value="T4SS_VirB10/TrbI"/>
</dbReference>
<evidence type="ECO:0000313" key="3">
    <source>
        <dbReference type="EMBL" id="MBN8660225.1"/>
    </source>
</evidence>
<dbReference type="Gene3D" id="2.40.128.260">
    <property type="entry name" value="Type IV secretion system, VirB10/TraB/TrbI"/>
    <property type="match status" value="1"/>
</dbReference>
<feature type="transmembrane region" description="Helical" evidence="2">
    <location>
        <begin position="20"/>
        <end position="44"/>
    </location>
</feature>
<feature type="compositionally biased region" description="Low complexity" evidence="1">
    <location>
        <begin position="72"/>
        <end position="92"/>
    </location>
</feature>
<dbReference type="Proteomes" id="UP000664277">
    <property type="component" value="Unassembled WGS sequence"/>
</dbReference>
<evidence type="ECO:0000256" key="1">
    <source>
        <dbReference type="SAM" id="MobiDB-lite"/>
    </source>
</evidence>
<keyword evidence="2" id="KW-0472">Membrane</keyword>
<evidence type="ECO:0000256" key="2">
    <source>
        <dbReference type="SAM" id="Phobius"/>
    </source>
</evidence>
<gene>
    <name evidence="3" type="ORF">J0M35_07660</name>
</gene>
<feature type="compositionally biased region" description="Low complexity" evidence="1">
    <location>
        <begin position="118"/>
        <end position="130"/>
    </location>
</feature>
<keyword evidence="2" id="KW-1133">Transmembrane helix</keyword>
<dbReference type="AlphaFoldDB" id="A0A8J7PI89"/>
<accession>A0A8J7PI89</accession>
<organism evidence="3 4">
    <name type="scientific">Candidatus Obscuribacter phosphatis</name>
    <dbReference type="NCBI Taxonomy" id="1906157"/>
    <lineage>
        <taxon>Bacteria</taxon>
        <taxon>Bacillati</taxon>
        <taxon>Candidatus Melainabacteria</taxon>
        <taxon>Candidatus Obscuribacterales</taxon>
        <taxon>Candidatus Obscuribacteraceae</taxon>
        <taxon>Candidatus Obscuribacter</taxon>
    </lineage>
</organism>
<reference evidence="3" key="1">
    <citation type="submission" date="2021-02" db="EMBL/GenBank/DDBJ databases">
        <title>Genome-Resolved Metagenomics of a Microbial Community Performing Photosynthetic Biological Nutrient Removal.</title>
        <authorList>
            <person name="Mcdaniel E.A."/>
        </authorList>
    </citation>
    <scope>NUCLEOTIDE SEQUENCE</scope>
    <source>
        <strain evidence="3">UWPOB_OBS1</strain>
    </source>
</reference>
<evidence type="ECO:0000313" key="4">
    <source>
        <dbReference type="Proteomes" id="UP000664277"/>
    </source>
</evidence>
<feature type="compositionally biased region" description="Polar residues" evidence="1">
    <location>
        <begin position="93"/>
        <end position="111"/>
    </location>
</feature>
<feature type="region of interest" description="Disordered" evidence="1">
    <location>
        <begin position="59"/>
        <end position="145"/>
    </location>
</feature>
<dbReference type="EMBL" id="JAFLCK010000008">
    <property type="protein sequence ID" value="MBN8660225.1"/>
    <property type="molecule type" value="Genomic_DNA"/>
</dbReference>
<proteinExistence type="predicted"/>
<name>A0A8J7PI89_9BACT</name>
<protein>
    <submittedName>
        <fullName evidence="3">Uncharacterized protein</fullName>
    </submittedName>
</protein>
<sequence length="514" mass="55394">MKGPNSLFKLLSTVKTVRFVLAWLVLAWLVLNWFVPGGVGFGIYAQSALARNSLDSMSLPDEPDLMPDSAVQTSQPPSQSLSQPESQSLSQTKSQTNSGQASATTSEINKQSSKDTADSNANSNAEANIEADIEGNSGGEKGGEIDAERDAGMQMGLRSPFESEQNNDALSLLPRGETFQGKPLLKGRVSTLPENNGSPLLSGSLQMVPKGTSVDLTLQCHLNSELSQKGQEVFARISRDVIAADGSKVVLPGKWVAHGFVTRVDRQKHNGRDGFVEVKFDKIISPDGQYEVPFETTFSTKDNELKSVAKVVLRDTKFATIGALAGSIMSVQMTGLPVAISTYGISVGIGGGIGATYGIACAVARKGKICSVYPGDHVKLKISEPLSLPGFNPLALDSARSRNHLPGLSLIVADYKFEKDPLSKDKNGQILRVNFIANNRSKQALSLRNVRVISDFDEVYAPHISAAMMRFKELSPGSSQNISLPFSVDSKKQKYWLIMVRDSDGTEQARVEIN</sequence>
<comment type="caution">
    <text evidence="3">The sequence shown here is derived from an EMBL/GenBank/DDBJ whole genome shotgun (WGS) entry which is preliminary data.</text>
</comment>
<keyword evidence="2" id="KW-0812">Transmembrane</keyword>